<dbReference type="CDD" id="cd00338">
    <property type="entry name" value="Ser_Recombinase"/>
    <property type="match status" value="1"/>
</dbReference>
<dbReference type="HOGENOM" id="CLU_010686_0_5_9"/>
<dbReference type="STRING" id="411473.RUMCAL_00191"/>
<protein>
    <submittedName>
        <fullName evidence="3">Resolvase protein</fullName>
    </submittedName>
</protein>
<dbReference type="Pfam" id="PF13408">
    <property type="entry name" value="Zn_ribbon_recom"/>
    <property type="match status" value="1"/>
</dbReference>
<dbReference type="OrthoDB" id="1839742at2"/>
<dbReference type="SMART" id="SM00857">
    <property type="entry name" value="Resolvase"/>
    <property type="match status" value="1"/>
</dbReference>
<dbReference type="Pfam" id="PF00239">
    <property type="entry name" value="Resolvase"/>
    <property type="match status" value="1"/>
</dbReference>
<dbReference type="PROSITE" id="PS51736">
    <property type="entry name" value="RECOMBINASES_3"/>
    <property type="match status" value="1"/>
</dbReference>
<dbReference type="GO" id="GO:0000150">
    <property type="term" value="F:DNA strand exchange activity"/>
    <property type="evidence" value="ECO:0007669"/>
    <property type="project" value="InterPro"/>
</dbReference>
<dbReference type="eggNOG" id="COG1961">
    <property type="taxonomic scope" value="Bacteria"/>
</dbReference>
<dbReference type="InterPro" id="IPR011109">
    <property type="entry name" value="DNA_bind_recombinase_dom"/>
</dbReference>
<sequence>MNPNVTVIQPTITLEQEQKIRAAAYCRVSSDSTDQLNSFMTQMRYYENFLADSKTETLISVYADEGITGTRMDKREEFQRMLKDCRRGKIDRIIAKSISRFARNTKECLTVLRELKSLGITVLFEKENIDTANISDEMMITLMGGLAQEESVSISQNMRWANRKRMADGSYKISCPPYGFSICNGRLEINETEAKIVRNIFTWYLSGYGITKIANILNDLKIPSSISKSAWSFFSVKYILTNERYIGDAVFQKTYKTTTLPYMKKINHGEYEKYYVSGINDAIVDKLDFEKVQELLAIRGQKAQSACCEHPLSRKLICVFCGATFKRKRCREKYYWVCRTHNENAEKCGGQRLPESKIYEMFMRVYNKLKSQYSMIFPPIISQLQELKNRKFSGNQQYMEIAKEIAKLKEQNHVLARLKTKGFLDEAKYLEQIAELNSKINKLSREQHKIVRSDDEDDMIDQIKDIASIIENGMELMTEFNEIMFESLVEKIIVINQNELEFHLYGGLKFTERLV</sequence>
<gene>
    <name evidence="3" type="ORF">RUMCAL_00191</name>
</gene>
<dbReference type="GO" id="GO:0003677">
    <property type="term" value="F:DNA binding"/>
    <property type="evidence" value="ECO:0007669"/>
    <property type="project" value="InterPro"/>
</dbReference>
<dbReference type="InterPro" id="IPR025827">
    <property type="entry name" value="Zn_ribbon_recom_dom"/>
</dbReference>
<accession>U2MDM7</accession>
<dbReference type="InterPro" id="IPR050639">
    <property type="entry name" value="SSR_resolvase"/>
</dbReference>
<dbReference type="Gene3D" id="3.40.50.1390">
    <property type="entry name" value="Resolvase, N-terminal catalytic domain"/>
    <property type="match status" value="1"/>
</dbReference>
<evidence type="ECO:0000313" key="3">
    <source>
        <dbReference type="EMBL" id="ERJ97408.1"/>
    </source>
</evidence>
<organism evidence="3 4">
    <name type="scientific">Ruminococcus callidus ATCC 27760</name>
    <dbReference type="NCBI Taxonomy" id="411473"/>
    <lineage>
        <taxon>Bacteria</taxon>
        <taxon>Bacillati</taxon>
        <taxon>Bacillota</taxon>
        <taxon>Clostridia</taxon>
        <taxon>Eubacteriales</taxon>
        <taxon>Oscillospiraceae</taxon>
        <taxon>Ruminococcus</taxon>
    </lineage>
</organism>
<feature type="domain" description="Recombinase" evidence="2">
    <location>
        <begin position="177"/>
        <end position="302"/>
    </location>
</feature>
<evidence type="ECO:0000259" key="2">
    <source>
        <dbReference type="PROSITE" id="PS51737"/>
    </source>
</evidence>
<name>U2MDM7_9FIRM</name>
<dbReference type="PANTHER" id="PTHR30461">
    <property type="entry name" value="DNA-INVERTASE FROM LAMBDOID PROPHAGE"/>
    <property type="match status" value="1"/>
</dbReference>
<dbReference type="PROSITE" id="PS51737">
    <property type="entry name" value="RECOMBINASE_DNA_BIND"/>
    <property type="match status" value="1"/>
</dbReference>
<dbReference type="RefSeq" id="WP_021681527.1">
    <property type="nucleotide sequence ID" value="NZ_KI260355.1"/>
</dbReference>
<feature type="domain" description="Resolvase/invertase-type recombinase catalytic" evidence="1">
    <location>
        <begin position="21"/>
        <end position="169"/>
    </location>
</feature>
<evidence type="ECO:0000259" key="1">
    <source>
        <dbReference type="PROSITE" id="PS51736"/>
    </source>
</evidence>
<dbReference type="PANTHER" id="PTHR30461:SF23">
    <property type="entry name" value="DNA RECOMBINASE-RELATED"/>
    <property type="match status" value="1"/>
</dbReference>
<dbReference type="InterPro" id="IPR006119">
    <property type="entry name" value="Resolv_N"/>
</dbReference>
<dbReference type="Pfam" id="PF07508">
    <property type="entry name" value="Recombinase"/>
    <property type="match status" value="1"/>
</dbReference>
<dbReference type="EMBL" id="AWVF01000026">
    <property type="protein sequence ID" value="ERJ97408.1"/>
    <property type="molecule type" value="Genomic_DNA"/>
</dbReference>
<evidence type="ECO:0000313" key="4">
    <source>
        <dbReference type="Proteomes" id="UP000016662"/>
    </source>
</evidence>
<dbReference type="GeneID" id="93693569"/>
<dbReference type="Gene3D" id="3.90.1750.20">
    <property type="entry name" value="Putative Large Serine Recombinase, Chain B, Domain 2"/>
    <property type="match status" value="1"/>
</dbReference>
<comment type="caution">
    <text evidence="3">The sequence shown here is derived from an EMBL/GenBank/DDBJ whole genome shotgun (WGS) entry which is preliminary data.</text>
</comment>
<reference evidence="3 4" key="1">
    <citation type="submission" date="2013-07" db="EMBL/GenBank/DDBJ databases">
        <authorList>
            <person name="Weinstock G."/>
            <person name="Sodergren E."/>
            <person name="Wylie T."/>
            <person name="Fulton L."/>
            <person name="Fulton R."/>
            <person name="Fronick C."/>
            <person name="O'Laughlin M."/>
            <person name="Godfrey J."/>
            <person name="Miner T."/>
            <person name="Herter B."/>
            <person name="Appelbaum E."/>
            <person name="Cordes M."/>
            <person name="Lek S."/>
            <person name="Wollam A."/>
            <person name="Pepin K.H."/>
            <person name="Palsikar V.B."/>
            <person name="Mitreva M."/>
            <person name="Wilson R.K."/>
        </authorList>
    </citation>
    <scope>NUCLEOTIDE SEQUENCE [LARGE SCALE GENOMIC DNA]</scope>
    <source>
        <strain evidence="3 4">ATCC 27760</strain>
    </source>
</reference>
<dbReference type="InterPro" id="IPR038109">
    <property type="entry name" value="DNA_bind_recomb_sf"/>
</dbReference>
<dbReference type="InterPro" id="IPR036162">
    <property type="entry name" value="Resolvase-like_N_sf"/>
</dbReference>
<dbReference type="SUPFAM" id="SSF53041">
    <property type="entry name" value="Resolvase-like"/>
    <property type="match status" value="1"/>
</dbReference>
<dbReference type="Proteomes" id="UP000016662">
    <property type="component" value="Unassembled WGS sequence"/>
</dbReference>
<dbReference type="AlphaFoldDB" id="U2MDM7"/>
<proteinExistence type="predicted"/>
<dbReference type="PATRIC" id="fig|411473.3.peg.170"/>
<keyword evidence="4" id="KW-1185">Reference proteome</keyword>